<feature type="region of interest" description="Disordered" evidence="3">
    <location>
        <begin position="754"/>
        <end position="814"/>
    </location>
</feature>
<feature type="region of interest" description="Disordered" evidence="3">
    <location>
        <begin position="574"/>
        <end position="630"/>
    </location>
</feature>
<feature type="region of interest" description="Disordered" evidence="3">
    <location>
        <begin position="266"/>
        <end position="343"/>
    </location>
</feature>
<feature type="compositionally biased region" description="Basic and acidic residues" evidence="3">
    <location>
        <begin position="754"/>
        <end position="767"/>
    </location>
</feature>
<sequence length="814" mass="89483">MKDNLECFRSDAEDAYAFFDMEPENASKQEMGLLMVCEEEKEMLGKEKRLECEDAGDEEGEDDIEVMDEDDSVASICVDEVFAGKDAAEAPSAPVRRHLKRKAALKKAPGAPKRFKSPYILFSIECREAIKRQLPAQAKVTEIMSKIAETWRKLSEKERRHWEALAERDRARYDSEMSRYQGPLKVPRVRPRRYPDQPKRATSAFMQFVRSVKARVRQQHPQMSNSEIMKMLTEQWRSASKEDKLPFLEKEREERAIYKTAMEQWQKDTGRVADDASHAPEEGRAMSMLPSPGREGSEKASMPEQGITTTVSVRSTKAKARVPPPPVTDGHCPSSSSDVLPACEPMFPERHEHAPTAQPAPSPSSQAGLGLPTLKAQHQEQRQQQQARQQLAREQQERHHRLQQQQLEQQQLREQRENKREHQWERQAQVAEYEDDSFLMDYLNAAHASFAIYDNFMRGIETEAAAALAISSQRVSSVSAYASSSGSTRGQNEITPVAPNPPGSSSSLVSGDSSRNSNEWISGGGSWKDHASSPLKQEPCSDVKGFRSARSPAFSPVDSCGALSDSSAASALESHGSCRFRSRDEASVGGGWPARGKMGPDEAHHSSSFPAIGAASSVSGESSVAGDDVASKPQMALATGRLSASALQTSKPCVREDIPLPQIAPHPPVDLGQRAISRELGSPLLGRPRQGDQPSRPLESAARGHHILGLLPSTPCSPSKCAPLPVGVVEAVRPCSSAERHSSPFLQKLDVEGKAIESQGHENEHPQHPPMLVVTTATPEGGVRQTTYQRLPAEWPPSSSSLNATQSLTREELS</sequence>
<dbReference type="EMBL" id="SDOX01000005">
    <property type="protein sequence ID" value="TFJ87766.1"/>
    <property type="molecule type" value="Genomic_DNA"/>
</dbReference>
<feature type="region of interest" description="Disordered" evidence="3">
    <location>
        <begin position="658"/>
        <end position="699"/>
    </location>
</feature>
<keyword evidence="1 2" id="KW-0238">DNA-binding</keyword>
<keyword evidence="6" id="KW-1185">Reference proteome</keyword>
<feature type="region of interest" description="Disordered" evidence="3">
    <location>
        <begin position="47"/>
        <end position="67"/>
    </location>
</feature>
<feature type="compositionally biased region" description="Polar residues" evidence="3">
    <location>
        <begin position="797"/>
        <end position="808"/>
    </location>
</feature>
<dbReference type="GO" id="GO:0005634">
    <property type="term" value="C:nucleus"/>
    <property type="evidence" value="ECO:0007669"/>
    <property type="project" value="UniProtKB-UniRule"/>
</dbReference>
<feature type="compositionally biased region" description="Low complexity" evidence="3">
    <location>
        <begin position="355"/>
        <end position="367"/>
    </location>
</feature>
<dbReference type="PANTHER" id="PTHR48112">
    <property type="entry name" value="HIGH MOBILITY GROUP PROTEIN DSP1"/>
    <property type="match status" value="1"/>
</dbReference>
<feature type="compositionally biased region" description="Basic and acidic residues" evidence="3">
    <location>
        <begin position="411"/>
        <end position="425"/>
    </location>
</feature>
<evidence type="ECO:0000259" key="4">
    <source>
        <dbReference type="PROSITE" id="PS50118"/>
    </source>
</evidence>
<feature type="compositionally biased region" description="Low complexity" evidence="3">
    <location>
        <begin position="613"/>
        <end position="628"/>
    </location>
</feature>
<feature type="region of interest" description="Disordered" evidence="3">
    <location>
        <begin position="351"/>
        <end position="370"/>
    </location>
</feature>
<dbReference type="Gene3D" id="1.10.30.10">
    <property type="entry name" value="High mobility group box domain"/>
    <property type="match status" value="2"/>
</dbReference>
<dbReference type="GO" id="GO:0003677">
    <property type="term" value="F:DNA binding"/>
    <property type="evidence" value="ECO:0007669"/>
    <property type="project" value="UniProtKB-UniRule"/>
</dbReference>
<dbReference type="InterPro" id="IPR036910">
    <property type="entry name" value="HMG_box_dom_sf"/>
</dbReference>
<feature type="region of interest" description="Disordered" evidence="3">
    <location>
        <begin position="482"/>
        <end position="548"/>
    </location>
</feature>
<dbReference type="SUPFAM" id="SSF47095">
    <property type="entry name" value="HMG-box"/>
    <property type="match status" value="2"/>
</dbReference>
<evidence type="ECO:0000313" key="5">
    <source>
        <dbReference type="EMBL" id="TFJ87766.1"/>
    </source>
</evidence>
<evidence type="ECO:0000256" key="3">
    <source>
        <dbReference type="SAM" id="MobiDB-lite"/>
    </source>
</evidence>
<dbReference type="PANTHER" id="PTHR48112:SF22">
    <property type="entry name" value="MITOCHONDRIAL TRANSCRIPTION FACTOR A, ISOFORM B"/>
    <property type="match status" value="1"/>
</dbReference>
<dbReference type="Pfam" id="PF00505">
    <property type="entry name" value="HMG_box"/>
    <property type="match status" value="2"/>
</dbReference>
<comment type="caution">
    <text evidence="5">The sequence shown here is derived from an EMBL/GenBank/DDBJ whole genome shotgun (WGS) entry which is preliminary data.</text>
</comment>
<feature type="compositionally biased region" description="Low complexity" evidence="3">
    <location>
        <begin position="382"/>
        <end position="393"/>
    </location>
</feature>
<dbReference type="InterPro" id="IPR050342">
    <property type="entry name" value="HMGB"/>
</dbReference>
<gene>
    <name evidence="5" type="ORF">NSK_001116</name>
</gene>
<proteinExistence type="predicted"/>
<feature type="domain" description="HMG box" evidence="4">
    <location>
        <begin position="198"/>
        <end position="266"/>
    </location>
</feature>
<feature type="compositionally biased region" description="Acidic residues" evidence="3">
    <location>
        <begin position="53"/>
        <end position="67"/>
    </location>
</feature>
<dbReference type="PROSITE" id="PS50118">
    <property type="entry name" value="HMG_BOX_2"/>
    <property type="match status" value="2"/>
</dbReference>
<feature type="compositionally biased region" description="Low complexity" evidence="3">
    <location>
        <begin position="504"/>
        <end position="517"/>
    </location>
</feature>
<feature type="DNA-binding region" description="HMG box" evidence="2">
    <location>
        <begin position="198"/>
        <end position="266"/>
    </location>
</feature>
<feature type="compositionally biased region" description="Basic and acidic residues" evidence="3">
    <location>
        <begin position="266"/>
        <end position="284"/>
    </location>
</feature>
<dbReference type="OrthoDB" id="1919336at2759"/>
<organism evidence="5 6">
    <name type="scientific">Nannochloropsis salina CCMP1776</name>
    <dbReference type="NCBI Taxonomy" id="1027361"/>
    <lineage>
        <taxon>Eukaryota</taxon>
        <taxon>Sar</taxon>
        <taxon>Stramenopiles</taxon>
        <taxon>Ochrophyta</taxon>
        <taxon>Eustigmatophyceae</taxon>
        <taxon>Eustigmatales</taxon>
        <taxon>Monodopsidaceae</taxon>
        <taxon>Microchloropsis</taxon>
        <taxon>Microchloropsis salina</taxon>
    </lineage>
</organism>
<dbReference type="CDD" id="cd00084">
    <property type="entry name" value="HMG-box_SF"/>
    <property type="match status" value="1"/>
</dbReference>
<feature type="domain" description="HMG box" evidence="4">
    <location>
        <begin position="112"/>
        <end position="181"/>
    </location>
</feature>
<evidence type="ECO:0000256" key="1">
    <source>
        <dbReference type="ARBA" id="ARBA00023125"/>
    </source>
</evidence>
<evidence type="ECO:0000256" key="2">
    <source>
        <dbReference type="PROSITE-ProRule" id="PRU00267"/>
    </source>
</evidence>
<reference evidence="5 6" key="1">
    <citation type="submission" date="2019-01" db="EMBL/GenBank/DDBJ databases">
        <title>Nuclear Genome Assembly of the Microalgal Biofuel strain Nannochloropsis salina CCMP1776.</title>
        <authorList>
            <person name="Hovde B."/>
        </authorList>
    </citation>
    <scope>NUCLEOTIDE SEQUENCE [LARGE SCALE GENOMIC DNA]</scope>
    <source>
        <strain evidence="5 6">CCMP1776</strain>
    </source>
</reference>
<keyword evidence="2" id="KW-0539">Nucleus</keyword>
<dbReference type="InterPro" id="IPR009071">
    <property type="entry name" value="HMG_box_dom"/>
</dbReference>
<dbReference type="SMART" id="SM00398">
    <property type="entry name" value="HMG"/>
    <property type="match status" value="2"/>
</dbReference>
<feature type="DNA-binding region" description="HMG box" evidence="2">
    <location>
        <begin position="112"/>
        <end position="181"/>
    </location>
</feature>
<evidence type="ECO:0000313" key="6">
    <source>
        <dbReference type="Proteomes" id="UP000355283"/>
    </source>
</evidence>
<dbReference type="AlphaFoldDB" id="A0A4D9D8X3"/>
<protein>
    <recommendedName>
        <fullName evidence="4">HMG box domain-containing protein</fullName>
    </recommendedName>
</protein>
<feature type="region of interest" description="Disordered" evidence="3">
    <location>
        <begin position="375"/>
        <end position="425"/>
    </location>
</feature>
<feature type="compositionally biased region" description="Polar residues" evidence="3">
    <location>
        <begin position="306"/>
        <end position="315"/>
    </location>
</feature>
<dbReference type="GO" id="GO:0006357">
    <property type="term" value="P:regulation of transcription by RNA polymerase II"/>
    <property type="evidence" value="ECO:0007669"/>
    <property type="project" value="TreeGrafter"/>
</dbReference>
<dbReference type="PRINTS" id="PR00886">
    <property type="entry name" value="HIGHMOBLTY12"/>
</dbReference>
<name>A0A4D9D8X3_9STRA</name>
<dbReference type="Proteomes" id="UP000355283">
    <property type="component" value="Unassembled WGS sequence"/>
</dbReference>
<accession>A0A4D9D8X3</accession>